<keyword evidence="4 6" id="KW-1133">Transmembrane helix</keyword>
<evidence type="ECO:0000313" key="7">
    <source>
        <dbReference type="EMBL" id="TDB65995.1"/>
    </source>
</evidence>
<keyword evidence="5 6" id="KW-0472">Membrane</keyword>
<dbReference type="PANTHER" id="PTHR31885:SF6">
    <property type="entry name" value="GH04784P"/>
    <property type="match status" value="1"/>
</dbReference>
<protein>
    <submittedName>
        <fullName evidence="7">Lysoplasmalogenase</fullName>
    </submittedName>
</protein>
<feature type="transmembrane region" description="Helical" evidence="6">
    <location>
        <begin position="103"/>
        <end position="121"/>
    </location>
</feature>
<comment type="similarity">
    <text evidence="2">Belongs to the TMEM86 family.</text>
</comment>
<sequence length="215" mass="23836">MTLIRNAFLILLSLHLLAILFHVSMLSAATKPLLMPFLIGLVWQKSRSFKGNELLLSALLFSWLGDILLMFSGEMYFLAGLGAFLVAQLVYIRLFSKTATFELIRALPFLAYMGLVLGGPLHGTLPEPLQVPIYFYMGAIISMGIMAALRLGQLPGYDFVLVGAILFILSDSFIALNKFSTPIPYSGIWVMLTYGLAQFFIVWGCLKENKEAINA</sequence>
<keyword evidence="8" id="KW-1185">Reference proteome</keyword>
<organism evidence="7 8">
    <name type="scientific">Arundinibacter roseus</name>
    <dbReference type="NCBI Taxonomy" id="2070510"/>
    <lineage>
        <taxon>Bacteria</taxon>
        <taxon>Pseudomonadati</taxon>
        <taxon>Bacteroidota</taxon>
        <taxon>Cytophagia</taxon>
        <taxon>Cytophagales</taxon>
        <taxon>Spirosomataceae</taxon>
        <taxon>Arundinibacter</taxon>
    </lineage>
</organism>
<dbReference type="AlphaFoldDB" id="A0A4V2XA21"/>
<dbReference type="GO" id="GO:0016020">
    <property type="term" value="C:membrane"/>
    <property type="evidence" value="ECO:0007669"/>
    <property type="project" value="UniProtKB-SubCell"/>
</dbReference>
<dbReference type="Pfam" id="PF07947">
    <property type="entry name" value="YhhN"/>
    <property type="match status" value="1"/>
</dbReference>
<comment type="subcellular location">
    <subcellularLocation>
        <location evidence="1">Membrane</location>
        <topology evidence="1">Multi-pass membrane protein</topology>
    </subcellularLocation>
</comment>
<comment type="caution">
    <text evidence="7">The sequence shown here is derived from an EMBL/GenBank/DDBJ whole genome shotgun (WGS) entry which is preliminary data.</text>
</comment>
<reference evidence="7 8" key="1">
    <citation type="submission" date="2019-02" db="EMBL/GenBank/DDBJ databases">
        <title>Arundinibacter roseus gen. nov., sp. nov., a new member of the family Cytophagaceae.</title>
        <authorList>
            <person name="Szuroczki S."/>
            <person name="Khayer B."/>
            <person name="Sproer C."/>
            <person name="Toumi M."/>
            <person name="Szabo A."/>
            <person name="Felfoldi T."/>
            <person name="Schumann P."/>
            <person name="Toth E."/>
        </authorList>
    </citation>
    <scope>NUCLEOTIDE SEQUENCE [LARGE SCALE GENOMIC DNA]</scope>
    <source>
        <strain evidence="7 8">DMA-k-7a</strain>
    </source>
</reference>
<feature type="transmembrane region" description="Helical" evidence="6">
    <location>
        <begin position="67"/>
        <end position="91"/>
    </location>
</feature>
<gene>
    <name evidence="7" type="ORF">EZE20_09540</name>
</gene>
<feature type="transmembrane region" description="Helical" evidence="6">
    <location>
        <begin position="188"/>
        <end position="206"/>
    </location>
</feature>
<feature type="transmembrane region" description="Helical" evidence="6">
    <location>
        <begin position="159"/>
        <end position="176"/>
    </location>
</feature>
<evidence type="ECO:0000313" key="8">
    <source>
        <dbReference type="Proteomes" id="UP000295706"/>
    </source>
</evidence>
<evidence type="ECO:0000256" key="3">
    <source>
        <dbReference type="ARBA" id="ARBA00022692"/>
    </source>
</evidence>
<evidence type="ECO:0000256" key="2">
    <source>
        <dbReference type="ARBA" id="ARBA00007375"/>
    </source>
</evidence>
<dbReference type="InterPro" id="IPR012506">
    <property type="entry name" value="TMEM86B-like"/>
</dbReference>
<evidence type="ECO:0000256" key="1">
    <source>
        <dbReference type="ARBA" id="ARBA00004141"/>
    </source>
</evidence>
<evidence type="ECO:0000256" key="4">
    <source>
        <dbReference type="ARBA" id="ARBA00022989"/>
    </source>
</evidence>
<dbReference type="EMBL" id="SMJU01000005">
    <property type="protein sequence ID" value="TDB65995.1"/>
    <property type="molecule type" value="Genomic_DNA"/>
</dbReference>
<name>A0A4V2XA21_9BACT</name>
<dbReference type="PANTHER" id="PTHR31885">
    <property type="entry name" value="GH04784P"/>
    <property type="match status" value="1"/>
</dbReference>
<evidence type="ECO:0000256" key="6">
    <source>
        <dbReference type="SAM" id="Phobius"/>
    </source>
</evidence>
<dbReference type="RefSeq" id="WP_132116919.1">
    <property type="nucleotide sequence ID" value="NZ_SMJU01000005.1"/>
</dbReference>
<dbReference type="Proteomes" id="UP000295706">
    <property type="component" value="Unassembled WGS sequence"/>
</dbReference>
<dbReference type="GO" id="GO:0016787">
    <property type="term" value="F:hydrolase activity"/>
    <property type="evidence" value="ECO:0007669"/>
    <property type="project" value="TreeGrafter"/>
</dbReference>
<accession>A0A4V2XA21</accession>
<dbReference type="OrthoDB" id="5651790at2"/>
<keyword evidence="3 6" id="KW-0812">Transmembrane</keyword>
<feature type="transmembrane region" description="Helical" evidence="6">
    <location>
        <begin position="133"/>
        <end position="152"/>
    </location>
</feature>
<proteinExistence type="inferred from homology"/>
<evidence type="ECO:0000256" key="5">
    <source>
        <dbReference type="ARBA" id="ARBA00023136"/>
    </source>
</evidence>